<sequence length="50" mass="5728">MTEWITGMAASFEIRITLSWDTKTFMAIHAPFNELSNAWEVRTATLPRPS</sequence>
<protein>
    <submittedName>
        <fullName evidence="1">Uncharacterized protein</fullName>
    </submittedName>
</protein>
<reference evidence="2" key="1">
    <citation type="journal article" date="2019" name="Int. J. Syst. Evol. Microbiol.">
        <title>The Global Catalogue of Microorganisms (GCM) 10K type strain sequencing project: providing services to taxonomists for standard genome sequencing and annotation.</title>
        <authorList>
            <consortium name="The Broad Institute Genomics Platform"/>
            <consortium name="The Broad Institute Genome Sequencing Center for Infectious Disease"/>
            <person name="Wu L."/>
            <person name="Ma J."/>
        </authorList>
    </citation>
    <scope>NUCLEOTIDE SEQUENCE [LARGE SCALE GENOMIC DNA]</scope>
    <source>
        <strain evidence="2">NBRC 15640</strain>
    </source>
</reference>
<organism evidence="1 2">
    <name type="scientific">Vibrio penaeicida</name>
    <dbReference type="NCBI Taxonomy" id="104609"/>
    <lineage>
        <taxon>Bacteria</taxon>
        <taxon>Pseudomonadati</taxon>
        <taxon>Pseudomonadota</taxon>
        <taxon>Gammaproteobacteria</taxon>
        <taxon>Vibrionales</taxon>
        <taxon>Vibrionaceae</taxon>
        <taxon>Vibrio</taxon>
    </lineage>
</organism>
<gene>
    <name evidence="1" type="ORF">GCM10007932_22510</name>
</gene>
<accession>A0AAV5NQJ4</accession>
<dbReference type="AlphaFoldDB" id="A0AAV5NQJ4"/>
<dbReference type="EMBL" id="BSNX01000022">
    <property type="protein sequence ID" value="GLQ72891.1"/>
    <property type="molecule type" value="Genomic_DNA"/>
</dbReference>
<name>A0AAV5NQJ4_9VIBR</name>
<evidence type="ECO:0000313" key="2">
    <source>
        <dbReference type="Proteomes" id="UP001156690"/>
    </source>
</evidence>
<keyword evidence="2" id="KW-1185">Reference proteome</keyword>
<comment type="caution">
    <text evidence="1">The sequence shown here is derived from an EMBL/GenBank/DDBJ whole genome shotgun (WGS) entry which is preliminary data.</text>
</comment>
<dbReference type="Proteomes" id="UP001156690">
    <property type="component" value="Unassembled WGS sequence"/>
</dbReference>
<evidence type="ECO:0000313" key="1">
    <source>
        <dbReference type="EMBL" id="GLQ72891.1"/>
    </source>
</evidence>
<proteinExistence type="predicted"/>